<feature type="region of interest" description="Disordered" evidence="8">
    <location>
        <begin position="408"/>
        <end position="427"/>
    </location>
</feature>
<reference evidence="10" key="1">
    <citation type="journal article" date="2021" name="Proc. Natl. Acad. Sci. U.S.A.">
        <title>Three genomes in the algal genus Volvox reveal the fate of a haploid sex-determining region after a transition to homothallism.</title>
        <authorList>
            <person name="Yamamoto K."/>
            <person name="Hamaji T."/>
            <person name="Kawai-Toyooka H."/>
            <person name="Matsuzaki R."/>
            <person name="Takahashi F."/>
            <person name="Nishimura Y."/>
            <person name="Kawachi M."/>
            <person name="Noguchi H."/>
            <person name="Minakuchi Y."/>
            <person name="Umen J.G."/>
            <person name="Toyoda A."/>
            <person name="Nozaki H."/>
        </authorList>
    </citation>
    <scope>NUCLEOTIDE SEQUENCE</scope>
    <source>
        <strain evidence="10">NIES-3786</strain>
    </source>
</reference>
<dbReference type="GO" id="GO:0003677">
    <property type="term" value="F:DNA binding"/>
    <property type="evidence" value="ECO:0007669"/>
    <property type="project" value="UniProtKB-KW"/>
</dbReference>
<feature type="domain" description="BZIP" evidence="9">
    <location>
        <begin position="217"/>
        <end position="280"/>
    </location>
</feature>
<feature type="region of interest" description="Disordered" evidence="8">
    <location>
        <begin position="457"/>
        <end position="483"/>
    </location>
</feature>
<keyword evidence="4" id="KW-0238">DNA-binding</keyword>
<evidence type="ECO:0000256" key="4">
    <source>
        <dbReference type="ARBA" id="ARBA00023125"/>
    </source>
</evidence>
<feature type="compositionally biased region" description="Basic and acidic residues" evidence="8">
    <location>
        <begin position="110"/>
        <end position="123"/>
    </location>
</feature>
<dbReference type="PROSITE" id="PS00036">
    <property type="entry name" value="BZIP_BASIC"/>
    <property type="match status" value="1"/>
</dbReference>
<keyword evidence="6" id="KW-0539">Nucleus</keyword>
<evidence type="ECO:0000259" key="9">
    <source>
        <dbReference type="PROSITE" id="PS50217"/>
    </source>
</evidence>
<sequence length="589" mass="60538">MASFGIDGNDHGIAVHAVSNSSLIAAHNSVAGLSAIRGTLVRHSPMTTGSQALGALESLSTNQLPQLPPPVRAQPTAGLHHTTKPSDPLTALASTSMPAIPPALTPSQRGELELARTRAERVAAGRSRTPAGGGGTGATAGLTAGTSGTGAGAGGTKRHRGVNVGDMSLPNSDDDDDGGGGEHSDGELELSRLSPEEQERVLTARLATGVSGSSDKDARRLRRLLRNRVSAQQARERKKQYVSSLEDQIRDQQTHIGLLEKRLEMLESQNEALRNIIMTMRGFADNRPDSARVGGGPMGQSPGGATRPPADPAAGQLPAPRGMPQLAVQWQEGEEGGLPGSFGRVGTRAVQPAAAAAAIAAMAVAAAPTHMVPSQPDHVVPELPSGDHSFPLLNAQYGIDDLGRLQQHQLQQEHAQGQPSGPSRQLYVPRTRHSRAQLLERSSDPVAAAVSLAGVSTPAEGHSSNASLPQPLPTANALPYTGNPLPAEAAAAAPQLEECRPQDVIGGGGAGGSAVTAAANASPVAHSAGAVRELRYAPPVLGQLSPVMVVPGSSDAGMQYNENLGDGDAVPPRESGELFNASNTQYVPP</sequence>
<evidence type="ECO:0000256" key="8">
    <source>
        <dbReference type="SAM" id="MobiDB-lite"/>
    </source>
</evidence>
<name>A0A8J4CL53_9CHLO</name>
<feature type="compositionally biased region" description="Low complexity" evidence="8">
    <location>
        <begin position="408"/>
        <end position="418"/>
    </location>
</feature>
<dbReference type="SUPFAM" id="SSF57959">
    <property type="entry name" value="Leucine zipper domain"/>
    <property type="match status" value="1"/>
</dbReference>
<feature type="coiled-coil region" evidence="7">
    <location>
        <begin position="242"/>
        <end position="276"/>
    </location>
</feature>
<dbReference type="CDD" id="cd14704">
    <property type="entry name" value="bZIP_HY5-like"/>
    <property type="match status" value="1"/>
</dbReference>
<evidence type="ECO:0000256" key="6">
    <source>
        <dbReference type="ARBA" id="ARBA00023242"/>
    </source>
</evidence>
<accession>A0A8J4CL53</accession>
<feature type="compositionally biased region" description="Gly residues" evidence="8">
    <location>
        <begin position="293"/>
        <end position="302"/>
    </location>
</feature>
<evidence type="ECO:0000256" key="7">
    <source>
        <dbReference type="SAM" id="Coils"/>
    </source>
</evidence>
<evidence type="ECO:0000256" key="5">
    <source>
        <dbReference type="ARBA" id="ARBA00023163"/>
    </source>
</evidence>
<protein>
    <recommendedName>
        <fullName evidence="9">BZIP domain-containing protein</fullName>
    </recommendedName>
</protein>
<feature type="compositionally biased region" description="Polar residues" evidence="8">
    <location>
        <begin position="580"/>
        <end position="589"/>
    </location>
</feature>
<feature type="region of interest" description="Disordered" evidence="8">
    <location>
        <begin position="66"/>
        <end position="90"/>
    </location>
</feature>
<feature type="region of interest" description="Disordered" evidence="8">
    <location>
        <begin position="558"/>
        <end position="589"/>
    </location>
</feature>
<feature type="region of interest" description="Disordered" evidence="8">
    <location>
        <begin position="287"/>
        <end position="317"/>
    </location>
</feature>
<keyword evidence="11" id="KW-1185">Reference proteome</keyword>
<dbReference type="InterPro" id="IPR004827">
    <property type="entry name" value="bZIP"/>
</dbReference>
<dbReference type="Proteomes" id="UP000747110">
    <property type="component" value="Unassembled WGS sequence"/>
</dbReference>
<dbReference type="PROSITE" id="PS50217">
    <property type="entry name" value="BZIP"/>
    <property type="match status" value="1"/>
</dbReference>
<dbReference type="AlphaFoldDB" id="A0A8J4CL53"/>
<evidence type="ECO:0000256" key="2">
    <source>
        <dbReference type="ARBA" id="ARBA00007163"/>
    </source>
</evidence>
<dbReference type="Gene3D" id="1.20.5.170">
    <property type="match status" value="1"/>
</dbReference>
<dbReference type="GO" id="GO:0045944">
    <property type="term" value="P:positive regulation of transcription by RNA polymerase II"/>
    <property type="evidence" value="ECO:0007669"/>
    <property type="project" value="InterPro"/>
</dbReference>
<evidence type="ECO:0000313" key="11">
    <source>
        <dbReference type="Proteomes" id="UP000747110"/>
    </source>
</evidence>
<evidence type="ECO:0000256" key="3">
    <source>
        <dbReference type="ARBA" id="ARBA00023015"/>
    </source>
</evidence>
<comment type="caution">
    <text evidence="10">The sequence shown here is derived from an EMBL/GenBank/DDBJ whole genome shotgun (WGS) entry which is preliminary data.</text>
</comment>
<dbReference type="OrthoDB" id="674948at2759"/>
<comment type="similarity">
    <text evidence="2">Belongs to the bZIP family.</text>
</comment>
<dbReference type="PANTHER" id="PTHR46714">
    <property type="entry name" value="TRANSCRIPTIONAL ACTIVATOR HAC1"/>
    <property type="match status" value="1"/>
</dbReference>
<keyword evidence="5" id="KW-0804">Transcription</keyword>
<dbReference type="PANTHER" id="PTHR46714:SF6">
    <property type="entry name" value="TRANSCRIPTIONAL ACTIVATOR HAC1"/>
    <property type="match status" value="1"/>
</dbReference>
<proteinExistence type="inferred from homology"/>
<organism evidence="10 11">
    <name type="scientific">Volvox reticuliferus</name>
    <dbReference type="NCBI Taxonomy" id="1737510"/>
    <lineage>
        <taxon>Eukaryota</taxon>
        <taxon>Viridiplantae</taxon>
        <taxon>Chlorophyta</taxon>
        <taxon>core chlorophytes</taxon>
        <taxon>Chlorophyceae</taxon>
        <taxon>CS clade</taxon>
        <taxon>Chlamydomonadales</taxon>
        <taxon>Volvocaceae</taxon>
        <taxon>Volvox</taxon>
    </lineage>
</organism>
<dbReference type="EMBL" id="BNCP01000026">
    <property type="protein sequence ID" value="GIL83147.1"/>
    <property type="molecule type" value="Genomic_DNA"/>
</dbReference>
<keyword evidence="3" id="KW-0805">Transcription regulation</keyword>
<dbReference type="InterPro" id="IPR046347">
    <property type="entry name" value="bZIP_sf"/>
</dbReference>
<dbReference type="GO" id="GO:0000981">
    <property type="term" value="F:DNA-binding transcription factor activity, RNA polymerase II-specific"/>
    <property type="evidence" value="ECO:0007669"/>
    <property type="project" value="InterPro"/>
</dbReference>
<evidence type="ECO:0000313" key="10">
    <source>
        <dbReference type="EMBL" id="GIL83147.1"/>
    </source>
</evidence>
<feature type="compositionally biased region" description="Basic and acidic residues" evidence="8">
    <location>
        <begin position="180"/>
        <end position="198"/>
    </location>
</feature>
<comment type="subcellular location">
    <subcellularLocation>
        <location evidence="1">Nucleus</location>
    </subcellularLocation>
</comment>
<keyword evidence="7" id="KW-0175">Coiled coil</keyword>
<dbReference type="InterPro" id="IPR044280">
    <property type="entry name" value="Hac1/HY5"/>
</dbReference>
<dbReference type="SMART" id="SM00338">
    <property type="entry name" value="BRLZ"/>
    <property type="match status" value="1"/>
</dbReference>
<feature type="region of interest" description="Disordered" evidence="8">
    <location>
        <begin position="103"/>
        <end position="198"/>
    </location>
</feature>
<dbReference type="GO" id="GO:0005634">
    <property type="term" value="C:nucleus"/>
    <property type="evidence" value="ECO:0007669"/>
    <property type="project" value="UniProtKB-SubCell"/>
</dbReference>
<evidence type="ECO:0000256" key="1">
    <source>
        <dbReference type="ARBA" id="ARBA00004123"/>
    </source>
</evidence>
<gene>
    <name evidence="10" type="ORF">Vretifemale_11959</name>
</gene>